<feature type="domain" description="FAD-binding" evidence="5">
    <location>
        <begin position="5"/>
        <end position="342"/>
    </location>
</feature>
<evidence type="ECO:0000256" key="1">
    <source>
        <dbReference type="ARBA" id="ARBA00001974"/>
    </source>
</evidence>
<evidence type="ECO:0000256" key="3">
    <source>
        <dbReference type="ARBA" id="ARBA00022630"/>
    </source>
</evidence>
<evidence type="ECO:0000256" key="4">
    <source>
        <dbReference type="ARBA" id="ARBA00022827"/>
    </source>
</evidence>
<organism evidence="6 7">
    <name type="scientific">Amycolatopsis samaneae</name>
    <dbReference type="NCBI Taxonomy" id="664691"/>
    <lineage>
        <taxon>Bacteria</taxon>
        <taxon>Bacillati</taxon>
        <taxon>Actinomycetota</taxon>
        <taxon>Actinomycetes</taxon>
        <taxon>Pseudonocardiales</taxon>
        <taxon>Pseudonocardiaceae</taxon>
        <taxon>Amycolatopsis</taxon>
    </lineage>
</organism>
<dbReference type="Gene3D" id="3.30.70.2450">
    <property type="match status" value="1"/>
</dbReference>
<dbReference type="SUPFAM" id="SSF52833">
    <property type="entry name" value="Thioredoxin-like"/>
    <property type="match status" value="1"/>
</dbReference>
<dbReference type="InterPro" id="IPR036249">
    <property type="entry name" value="Thioredoxin-like_sf"/>
</dbReference>
<accession>A0ABW5GS33</accession>
<keyword evidence="6" id="KW-0503">Monooxygenase</keyword>
<dbReference type="EMBL" id="JBHUKU010000021">
    <property type="protein sequence ID" value="MFD2463568.1"/>
    <property type="molecule type" value="Genomic_DNA"/>
</dbReference>
<keyword evidence="6" id="KW-0560">Oxidoreductase</keyword>
<evidence type="ECO:0000259" key="5">
    <source>
        <dbReference type="Pfam" id="PF01494"/>
    </source>
</evidence>
<comment type="similarity">
    <text evidence="2">Belongs to the PheA/TfdB FAD monooxygenase family.</text>
</comment>
<dbReference type="Proteomes" id="UP001597419">
    <property type="component" value="Unassembled WGS sequence"/>
</dbReference>
<dbReference type="SUPFAM" id="SSF51905">
    <property type="entry name" value="FAD/NAD(P)-binding domain"/>
    <property type="match status" value="1"/>
</dbReference>
<dbReference type="PRINTS" id="PR00420">
    <property type="entry name" value="RNGMNOXGNASE"/>
</dbReference>
<comment type="cofactor">
    <cofactor evidence="1">
        <name>FAD</name>
        <dbReference type="ChEBI" id="CHEBI:57692"/>
    </cofactor>
</comment>
<dbReference type="InterPro" id="IPR036188">
    <property type="entry name" value="FAD/NAD-bd_sf"/>
</dbReference>
<evidence type="ECO:0000256" key="2">
    <source>
        <dbReference type="ARBA" id="ARBA00007801"/>
    </source>
</evidence>
<dbReference type="InterPro" id="IPR002938">
    <property type="entry name" value="FAD-bd"/>
</dbReference>
<name>A0ABW5GS33_9PSEU</name>
<gene>
    <name evidence="6" type="ORF">ACFSYJ_33485</name>
</gene>
<reference evidence="7" key="1">
    <citation type="journal article" date="2019" name="Int. J. Syst. Evol. Microbiol.">
        <title>The Global Catalogue of Microorganisms (GCM) 10K type strain sequencing project: providing services to taxonomists for standard genome sequencing and annotation.</title>
        <authorList>
            <consortium name="The Broad Institute Genomics Platform"/>
            <consortium name="The Broad Institute Genome Sequencing Center for Infectious Disease"/>
            <person name="Wu L."/>
            <person name="Ma J."/>
        </authorList>
    </citation>
    <scope>NUCLEOTIDE SEQUENCE [LARGE SCALE GENOMIC DNA]</scope>
    <source>
        <strain evidence="7">CGMCC 4.7643</strain>
    </source>
</reference>
<sequence length="537" mass="58242">MSDPEVLVVGAGPVGLTVAGELVRRGVRVRVVDGASGPATSSRALATHPRTLEICHQMEVLDDLLPRGRRVRHFTIHLKGRRLISFDADYSRMPTRFPFSLMVDQVVVEQVLRDALRRRGVEVEWGVELTEFDRRAAEVTARLRHAGGREERVVVPWLVGTDGAHSLVRRTLGIRLLGDATQTWLNADVVLDVDLPRDSNHLVHHGKGTLLLVPFPEPGKWRIVDTEDSAHAGEPDVVRNRLADKLSRALGRPVEVPPPSWLSVFTVQQRKVERMREGRCFVAGDAAHVHSPASGQGMNTGIQDGYNLAWKLADVVRGHAGEELLDSYSAERVPIGEKLLRSTRTATALVALRNALALTFMPPGLGMVNAIKPLKGHLERKLIRGFCGLTLSYPESPLSDPAGDGRFAPGTRVACDGAEESGSPGWRELCAELTDPRWTLLLHTDDATDPVPGWATKQFGRAVSVRVVSATPHGERPLADPGDVVRRAFGLSGGGYALVRPDGYLAAKGTYEGTASLAAVLTARHLIPADENAGLPA</sequence>
<protein>
    <submittedName>
        <fullName evidence="6">FAD-dependent monooxygenase</fullName>
    </submittedName>
</protein>
<dbReference type="PANTHER" id="PTHR43004:SF19">
    <property type="entry name" value="BINDING MONOOXYGENASE, PUTATIVE (JCVI)-RELATED"/>
    <property type="match status" value="1"/>
</dbReference>
<keyword evidence="7" id="KW-1185">Reference proteome</keyword>
<dbReference type="Gene3D" id="3.40.30.120">
    <property type="match status" value="1"/>
</dbReference>
<dbReference type="Pfam" id="PF01494">
    <property type="entry name" value="FAD_binding_3"/>
    <property type="match status" value="1"/>
</dbReference>
<proteinExistence type="inferred from homology"/>
<dbReference type="PANTHER" id="PTHR43004">
    <property type="entry name" value="TRK SYSTEM POTASSIUM UPTAKE PROTEIN"/>
    <property type="match status" value="1"/>
</dbReference>
<evidence type="ECO:0000313" key="7">
    <source>
        <dbReference type="Proteomes" id="UP001597419"/>
    </source>
</evidence>
<dbReference type="Gene3D" id="3.50.50.60">
    <property type="entry name" value="FAD/NAD(P)-binding domain"/>
    <property type="match status" value="1"/>
</dbReference>
<keyword evidence="4" id="KW-0274">FAD</keyword>
<dbReference type="RefSeq" id="WP_345400572.1">
    <property type="nucleotide sequence ID" value="NZ_BAABHG010000011.1"/>
</dbReference>
<dbReference type="GO" id="GO:0004497">
    <property type="term" value="F:monooxygenase activity"/>
    <property type="evidence" value="ECO:0007669"/>
    <property type="project" value="UniProtKB-KW"/>
</dbReference>
<keyword evidence="3" id="KW-0285">Flavoprotein</keyword>
<comment type="caution">
    <text evidence="6">The sequence shown here is derived from an EMBL/GenBank/DDBJ whole genome shotgun (WGS) entry which is preliminary data.</text>
</comment>
<dbReference type="InterPro" id="IPR050641">
    <property type="entry name" value="RIFMO-like"/>
</dbReference>
<evidence type="ECO:0000313" key="6">
    <source>
        <dbReference type="EMBL" id="MFD2463568.1"/>
    </source>
</evidence>